<feature type="domain" description="2EXR" evidence="1">
    <location>
        <begin position="11"/>
        <end position="103"/>
    </location>
</feature>
<accession>A0A8H4RQ30</accession>
<dbReference type="PANTHER" id="PTHR35910">
    <property type="entry name" value="2EXR DOMAIN-CONTAINING PROTEIN"/>
    <property type="match status" value="1"/>
</dbReference>
<comment type="caution">
    <text evidence="2">The sequence shown here is derived from an EMBL/GenBank/DDBJ whole genome shotgun (WGS) entry which is preliminary data.</text>
</comment>
<keyword evidence="3" id="KW-1185">Reference proteome</keyword>
<gene>
    <name evidence="2" type="ORF">G7Y89_g5244</name>
</gene>
<organism evidence="2 3">
    <name type="scientific">Cudoniella acicularis</name>
    <dbReference type="NCBI Taxonomy" id="354080"/>
    <lineage>
        <taxon>Eukaryota</taxon>
        <taxon>Fungi</taxon>
        <taxon>Dikarya</taxon>
        <taxon>Ascomycota</taxon>
        <taxon>Pezizomycotina</taxon>
        <taxon>Leotiomycetes</taxon>
        <taxon>Helotiales</taxon>
        <taxon>Tricladiaceae</taxon>
        <taxon>Cudoniella</taxon>
    </lineage>
</organism>
<protein>
    <recommendedName>
        <fullName evidence="1">2EXR domain-containing protein</fullName>
    </recommendedName>
</protein>
<dbReference type="InterPro" id="IPR045518">
    <property type="entry name" value="2EXR"/>
</dbReference>
<reference evidence="2 3" key="1">
    <citation type="submission" date="2020-03" db="EMBL/GenBank/DDBJ databases">
        <title>Draft Genome Sequence of Cudoniella acicularis.</title>
        <authorList>
            <person name="Buettner E."/>
            <person name="Kellner H."/>
        </authorList>
    </citation>
    <scope>NUCLEOTIDE SEQUENCE [LARGE SCALE GENOMIC DNA]</scope>
    <source>
        <strain evidence="2 3">DSM 108380</strain>
    </source>
</reference>
<name>A0A8H4RQ30_9HELO</name>
<proteinExistence type="predicted"/>
<evidence type="ECO:0000313" key="3">
    <source>
        <dbReference type="Proteomes" id="UP000566819"/>
    </source>
</evidence>
<dbReference type="OrthoDB" id="3557569at2759"/>
<dbReference type="Pfam" id="PF20150">
    <property type="entry name" value="2EXR"/>
    <property type="match status" value="1"/>
</dbReference>
<dbReference type="PANTHER" id="PTHR35910:SF1">
    <property type="entry name" value="2EXR DOMAIN-CONTAINING PROTEIN"/>
    <property type="match status" value="1"/>
</dbReference>
<evidence type="ECO:0000313" key="2">
    <source>
        <dbReference type="EMBL" id="KAF4632874.1"/>
    </source>
</evidence>
<dbReference type="Proteomes" id="UP000566819">
    <property type="component" value="Unassembled WGS sequence"/>
</dbReference>
<dbReference type="AlphaFoldDB" id="A0A8H4RQ30"/>
<dbReference type="EMBL" id="JAAMPI010000309">
    <property type="protein sequence ID" value="KAF4632874.1"/>
    <property type="molecule type" value="Genomic_DNA"/>
</dbReference>
<sequence length="330" mass="37703">MSIRPPTSFAFQLFPNLPTELRLNIWSFNLPPPRLVPVHYLSSSTPPTTPLRYQRGCTSPTPIPVNLHTCHESRQQALAAYVLSFNLPHCPPKIFFSPFHDILYYGPKDESYMSSFKNFVNSISLISPSELLKVRKLAVHEALFVGLRNGGSRENFSVTASCLRQFWEYVQRKFRAVDEVAFFATCTVSSEVQFEQEQVMGRGMLPTPPESGPSTPCFGTFLNEEDQGKEGHFAKPTTAPSIPYYGGSSEQFYYESEEENLSWKIEHALQSLVEEGREWRVPSWRVVLVSEGMRGRGVVEEVDLRDVEDWGRVERRVVVKSEDSRFEDDF</sequence>
<evidence type="ECO:0000259" key="1">
    <source>
        <dbReference type="Pfam" id="PF20150"/>
    </source>
</evidence>